<proteinExistence type="predicted"/>
<feature type="transmembrane region" description="Helical" evidence="2">
    <location>
        <begin position="108"/>
        <end position="127"/>
    </location>
</feature>
<name>A0A679IRQ5_9HYPH</name>
<evidence type="ECO:0000313" key="3">
    <source>
        <dbReference type="EMBL" id="CAA2102924.1"/>
    </source>
</evidence>
<feature type="compositionally biased region" description="Low complexity" evidence="1">
    <location>
        <begin position="160"/>
        <end position="185"/>
    </location>
</feature>
<feature type="transmembrane region" description="Helical" evidence="2">
    <location>
        <begin position="76"/>
        <end position="96"/>
    </location>
</feature>
<evidence type="ECO:0000256" key="2">
    <source>
        <dbReference type="SAM" id="Phobius"/>
    </source>
</evidence>
<dbReference type="AlphaFoldDB" id="A0A679IRQ5"/>
<keyword evidence="2" id="KW-0472">Membrane</keyword>
<accession>A0A679IRQ5</accession>
<feature type="transmembrane region" description="Helical" evidence="2">
    <location>
        <begin position="26"/>
        <end position="45"/>
    </location>
</feature>
<keyword evidence="2" id="KW-1133">Transmembrane helix</keyword>
<evidence type="ECO:0008006" key="4">
    <source>
        <dbReference type="Google" id="ProtNLM"/>
    </source>
</evidence>
<feature type="region of interest" description="Disordered" evidence="1">
    <location>
        <begin position="149"/>
        <end position="204"/>
    </location>
</feature>
<evidence type="ECO:0000256" key="1">
    <source>
        <dbReference type="SAM" id="MobiDB-lite"/>
    </source>
</evidence>
<feature type="transmembrane region" description="Helical" evidence="2">
    <location>
        <begin position="210"/>
        <end position="234"/>
    </location>
</feature>
<organism evidence="3">
    <name type="scientific">Methylobacterium bullatum</name>
    <dbReference type="NCBI Taxonomy" id="570505"/>
    <lineage>
        <taxon>Bacteria</taxon>
        <taxon>Pseudomonadati</taxon>
        <taxon>Pseudomonadota</taxon>
        <taxon>Alphaproteobacteria</taxon>
        <taxon>Hyphomicrobiales</taxon>
        <taxon>Methylobacteriaceae</taxon>
        <taxon>Methylobacterium</taxon>
    </lineage>
</organism>
<feature type="transmembrane region" description="Helical" evidence="2">
    <location>
        <begin position="255"/>
        <end position="273"/>
    </location>
</feature>
<feature type="transmembrane region" description="Helical" evidence="2">
    <location>
        <begin position="312"/>
        <end position="338"/>
    </location>
</feature>
<dbReference type="EMBL" id="LR743504">
    <property type="protein sequence ID" value="CAA2102924.1"/>
    <property type="molecule type" value="Genomic_DNA"/>
</dbReference>
<protein>
    <recommendedName>
        <fullName evidence="4">DUF2232 domain-containing protein</fullName>
    </recommendedName>
</protein>
<feature type="transmembrane region" description="Helical" evidence="2">
    <location>
        <begin position="279"/>
        <end position="300"/>
    </location>
</feature>
<reference evidence="3" key="1">
    <citation type="submission" date="2019-12" db="EMBL/GenBank/DDBJ databases">
        <authorList>
            <person name="Cremers G."/>
        </authorList>
    </citation>
    <scope>NUCLEOTIDE SEQUENCE</scope>
    <source>
        <strain evidence="3">Mbul1</strain>
    </source>
</reference>
<sequence length="354" mass="36929">MKQFLGIGIGAGLVSALLFGVLLKGTLLSIVLYLLAPLPILIVGLGWSHKAALVAAITGAVALAFLQPFLGLGFLAYLALPAWWLAYLALLGRPNADGTMEWYPTGRLLAWTACTAGLAFVAIAVIASPNFETFQTQLRGMTRTLVTMQGKPRTTPPAAAPAGTPSTAENSSPAENPPAAETPATQADSDAKIAPSAEPGTDQQNAVADALATIAPGLATQGLAVLLTFYLWAAGRIVRISGRLPRPWPDIPSTAMPRSVLGILGAAFVLALVPGYPGVLGICLIGALTAAFAMQGLAAFHDRSRGRPGRMALLFGLYLILFFTQGVALFALTLFGLADTAFNRRRPKEDAGRT</sequence>
<gene>
    <name evidence="3" type="ORF">MBUL_01932</name>
</gene>
<keyword evidence="2" id="KW-0812">Transmembrane</keyword>